<evidence type="ECO:0000313" key="6">
    <source>
        <dbReference type="Proteomes" id="UP000289260"/>
    </source>
</evidence>
<dbReference type="EMBL" id="CP035806">
    <property type="protein sequence ID" value="QBE47979.1"/>
    <property type="molecule type" value="Genomic_DNA"/>
</dbReference>
<dbReference type="OrthoDB" id="4069167at2"/>
<dbReference type="InterPro" id="IPR016032">
    <property type="entry name" value="Sig_transdc_resp-reg_C-effctor"/>
</dbReference>
<dbReference type="SMART" id="SM00421">
    <property type="entry name" value="HTH_LUXR"/>
    <property type="match status" value="1"/>
</dbReference>
<dbReference type="PANTHER" id="PTHR44688:SF16">
    <property type="entry name" value="DNA-BINDING TRANSCRIPTIONAL ACTIVATOR DEVR_DOSR"/>
    <property type="match status" value="1"/>
</dbReference>
<feature type="domain" description="HTH luxR-type" evidence="4">
    <location>
        <begin position="218"/>
        <end position="283"/>
    </location>
</feature>
<dbReference type="SUPFAM" id="SSF55781">
    <property type="entry name" value="GAF domain-like"/>
    <property type="match status" value="1"/>
</dbReference>
<evidence type="ECO:0000313" key="5">
    <source>
        <dbReference type="EMBL" id="QBE47979.1"/>
    </source>
</evidence>
<reference evidence="5 6" key="1">
    <citation type="submission" date="2019-02" db="EMBL/GenBank/DDBJ databases">
        <authorList>
            <person name="Sun L."/>
            <person name="Pan D."/>
            <person name="Wu X."/>
        </authorList>
    </citation>
    <scope>NUCLEOTIDE SEQUENCE [LARGE SCALE GENOMIC DNA]</scope>
    <source>
        <strain evidence="5 6">JW-1</strain>
    </source>
</reference>
<dbReference type="AlphaFoldDB" id="A0A4V0Z1D0"/>
<sequence length="286" mass="30178">MTPLTDASARRALDDAVEEFARATRFPLAFGGFESGGISTITALAGHRTLSLQGLRVERSRGLGGRAMSECRPRLTTDYARSRHITHDYDAEIGTEGIVSLFAMPVLVGGAVRAVLYGGTRGGSVPGASFVHAGAAVARELGQEIRVQDEVERRIAAARERAPQVETPAPLLENLRGSHAELRSIMAEVADPALRARLSTLEQRLAGIGGPLPRVASADAPAVALSRREIDVLSHAALGRTNAQIGAALGLTESTVKSYMQTTMSKLGVSTRHAAVSAARMRGLIL</sequence>
<dbReference type="Gene3D" id="1.10.10.10">
    <property type="entry name" value="Winged helix-like DNA-binding domain superfamily/Winged helix DNA-binding domain"/>
    <property type="match status" value="1"/>
</dbReference>
<keyword evidence="3" id="KW-0804">Transcription</keyword>
<evidence type="ECO:0000259" key="4">
    <source>
        <dbReference type="PROSITE" id="PS50043"/>
    </source>
</evidence>
<dbReference type="InterPro" id="IPR029016">
    <property type="entry name" value="GAF-like_dom_sf"/>
</dbReference>
<dbReference type="Pfam" id="PF00196">
    <property type="entry name" value="GerE"/>
    <property type="match status" value="1"/>
</dbReference>
<organism evidence="5 6">
    <name type="scientific">Leucobacter triazinivorans</name>
    <dbReference type="NCBI Taxonomy" id="1784719"/>
    <lineage>
        <taxon>Bacteria</taxon>
        <taxon>Bacillati</taxon>
        <taxon>Actinomycetota</taxon>
        <taxon>Actinomycetes</taxon>
        <taxon>Micrococcales</taxon>
        <taxon>Microbacteriaceae</taxon>
        <taxon>Leucobacter</taxon>
    </lineage>
</organism>
<dbReference type="KEGG" id="ltr:EVS81_03345"/>
<accession>A0A4V0Z1D0</accession>
<dbReference type="PANTHER" id="PTHR44688">
    <property type="entry name" value="DNA-BINDING TRANSCRIPTIONAL ACTIVATOR DEVR_DOSR"/>
    <property type="match status" value="1"/>
</dbReference>
<dbReference type="GO" id="GO:0006355">
    <property type="term" value="P:regulation of DNA-templated transcription"/>
    <property type="evidence" value="ECO:0007669"/>
    <property type="project" value="InterPro"/>
</dbReference>
<evidence type="ECO:0000256" key="2">
    <source>
        <dbReference type="ARBA" id="ARBA00023125"/>
    </source>
</evidence>
<protein>
    <recommendedName>
        <fullName evidence="4">HTH luxR-type domain-containing protein</fullName>
    </recommendedName>
</protein>
<dbReference type="SUPFAM" id="SSF46894">
    <property type="entry name" value="C-terminal effector domain of the bipartite response regulators"/>
    <property type="match status" value="1"/>
</dbReference>
<dbReference type="CDD" id="cd06170">
    <property type="entry name" value="LuxR_C_like"/>
    <property type="match status" value="1"/>
</dbReference>
<keyword evidence="1" id="KW-0805">Transcription regulation</keyword>
<dbReference type="Gene3D" id="3.30.450.40">
    <property type="match status" value="1"/>
</dbReference>
<proteinExistence type="predicted"/>
<dbReference type="GO" id="GO:0003677">
    <property type="term" value="F:DNA binding"/>
    <property type="evidence" value="ECO:0007669"/>
    <property type="project" value="UniProtKB-KW"/>
</dbReference>
<name>A0A4V0Z1D0_9MICO</name>
<keyword evidence="2" id="KW-0238">DNA-binding</keyword>
<dbReference type="InterPro" id="IPR000792">
    <property type="entry name" value="Tscrpt_reg_LuxR_C"/>
</dbReference>
<dbReference type="Proteomes" id="UP000289260">
    <property type="component" value="Chromosome"/>
</dbReference>
<keyword evidence="6" id="KW-1185">Reference proteome</keyword>
<gene>
    <name evidence="5" type="ORF">EVS81_03345</name>
</gene>
<dbReference type="PROSITE" id="PS50043">
    <property type="entry name" value="HTH_LUXR_2"/>
    <property type="match status" value="1"/>
</dbReference>
<evidence type="ECO:0000256" key="3">
    <source>
        <dbReference type="ARBA" id="ARBA00023163"/>
    </source>
</evidence>
<dbReference type="RefSeq" id="WP_130109128.1">
    <property type="nucleotide sequence ID" value="NZ_CP035806.1"/>
</dbReference>
<dbReference type="InterPro" id="IPR036388">
    <property type="entry name" value="WH-like_DNA-bd_sf"/>
</dbReference>
<evidence type="ECO:0000256" key="1">
    <source>
        <dbReference type="ARBA" id="ARBA00023015"/>
    </source>
</evidence>
<dbReference type="PRINTS" id="PR00038">
    <property type="entry name" value="HTHLUXR"/>
</dbReference>